<dbReference type="SUPFAM" id="SSF56112">
    <property type="entry name" value="Protein kinase-like (PK-like)"/>
    <property type="match status" value="1"/>
</dbReference>
<dbReference type="AlphaFoldDB" id="A0A7S3JAK0"/>
<reference evidence="1" key="1">
    <citation type="submission" date="2021-01" db="EMBL/GenBank/DDBJ databases">
        <authorList>
            <person name="Corre E."/>
            <person name="Pelletier E."/>
            <person name="Niang G."/>
            <person name="Scheremetjew M."/>
            <person name="Finn R."/>
            <person name="Kale V."/>
            <person name="Holt S."/>
            <person name="Cochrane G."/>
            <person name="Meng A."/>
            <person name="Brown T."/>
            <person name="Cohen L."/>
        </authorList>
    </citation>
    <scope>NUCLEOTIDE SEQUENCE</scope>
    <source>
        <strain evidence="1">FSP1.4</strain>
    </source>
</reference>
<proteinExistence type="predicted"/>
<accession>A0A7S3JAK0</accession>
<sequence>MDTLQYDPRKRPTASELLKHPFFTNYSISKDVYAYAKGKKLKKFEALKSNEVESLKISPNGITIEKEAVDNSPFKLDRYKDATGMISGFDLRKAEKHLPKIVQKPNYNEIEPSNELVRQPSILDQELIKKSVLLKNSEDYKQPYIRVEEKMDLNEFKSRMRDPIYPYYQTNNDVLNGLKMQPVLVEDRDVYNKEFKYKDKPFPVVQKSNYDLAQPALITSNYKDKKLKKYELDFSNKNRHSDNLYNPMDSYQRKVLNVQQSLPELNTYKIKQAELERSPSINKLSRQPSLEEERSRRFTRIGAAQLFAGFNSNKNIFGEILNHQQAQHISVPKESLVTRLQWEQKSNENRGFPTRHEDTHRKNTVRVSMVKKQAEPKYDLAERMKSRTLKTIEHQAERDPLDISGKSTVLRKKKVILENSDRDSDSDDPNKATRRAVTNATINNTIATTMNYLTAATGNRNTVANLRSNHSRESSQGSNHR</sequence>
<organism evidence="1">
    <name type="scientific">Euplotes harpa</name>
    <dbReference type="NCBI Taxonomy" id="151035"/>
    <lineage>
        <taxon>Eukaryota</taxon>
        <taxon>Sar</taxon>
        <taxon>Alveolata</taxon>
        <taxon>Ciliophora</taxon>
        <taxon>Intramacronucleata</taxon>
        <taxon>Spirotrichea</taxon>
        <taxon>Hypotrichia</taxon>
        <taxon>Euplotida</taxon>
        <taxon>Euplotidae</taxon>
        <taxon>Euplotes</taxon>
    </lineage>
</organism>
<dbReference type="EMBL" id="HBII01015951">
    <property type="protein sequence ID" value="CAE0347869.1"/>
    <property type="molecule type" value="Transcribed_RNA"/>
</dbReference>
<dbReference type="Gene3D" id="1.10.510.10">
    <property type="entry name" value="Transferase(Phosphotransferase) domain 1"/>
    <property type="match status" value="1"/>
</dbReference>
<evidence type="ECO:0000313" key="1">
    <source>
        <dbReference type="EMBL" id="CAE0347869.1"/>
    </source>
</evidence>
<protein>
    <submittedName>
        <fullName evidence="1">Uncharacterized protein</fullName>
    </submittedName>
</protein>
<dbReference type="InterPro" id="IPR011009">
    <property type="entry name" value="Kinase-like_dom_sf"/>
</dbReference>
<gene>
    <name evidence="1" type="ORF">EHAR0213_LOCUS6780</name>
</gene>
<name>A0A7S3JAK0_9SPIT</name>